<gene>
    <name evidence="3" type="ORF">A2519_18320</name>
</gene>
<sequence length="377" mass="41652">MEHRKLRAGIVGGGRGAFIGTVHRIAATLDNEAELVAGALSSDPEKAEVSAKDWYLKRSYASFEDMAKKEKMLPDGIDFVMIATPNHMHYPVIRAFAEQGIHVVCDKPLAFTVEEAEEIGKLVEKKKIVFALTHNYTGYPLVREARDMARSGKLGGIRKVIVEYLQDWLSSPIEKEGQKQASWRTDPAKAGISCCVGDIGTHGENLLEYITGIKIKSVCADLTTFVLGRPLEDDANILLRLENGGKGFLTCSQIATGEENNLCIRIYGTKASIEWHQQEPNNLIIKYPSAPMQVMRTNRSQACKEALTLCRIPAGHPEGYLEAFCNIYRNAIADIKALKANKPLARDYPSVHDGIRGMKFVAKCVESSTKGAIWTDL</sequence>
<protein>
    <submittedName>
        <fullName evidence="3">Oxidoreductase</fullName>
    </submittedName>
</protein>
<dbReference type="Gene3D" id="3.40.50.720">
    <property type="entry name" value="NAD(P)-binding Rossmann-like Domain"/>
    <property type="match status" value="1"/>
</dbReference>
<evidence type="ECO:0000313" key="4">
    <source>
        <dbReference type="Proteomes" id="UP000179243"/>
    </source>
</evidence>
<dbReference type="PANTHER" id="PTHR43708:SF3">
    <property type="entry name" value="OXIDOREDUCTASE"/>
    <property type="match status" value="1"/>
</dbReference>
<dbReference type="SUPFAM" id="SSF55347">
    <property type="entry name" value="Glyceraldehyde-3-phosphate dehydrogenase-like, C-terminal domain"/>
    <property type="match status" value="1"/>
</dbReference>
<comment type="caution">
    <text evidence="3">The sequence shown here is derived from an EMBL/GenBank/DDBJ whole genome shotgun (WGS) entry which is preliminary data.</text>
</comment>
<dbReference type="InterPro" id="IPR055170">
    <property type="entry name" value="GFO_IDH_MocA-like_dom"/>
</dbReference>
<dbReference type="Proteomes" id="UP000179243">
    <property type="component" value="Unassembled WGS sequence"/>
</dbReference>
<dbReference type="PANTHER" id="PTHR43708">
    <property type="entry name" value="CONSERVED EXPRESSED OXIDOREDUCTASE (EUROFUNG)"/>
    <property type="match status" value="1"/>
</dbReference>
<dbReference type="InterPro" id="IPR000683">
    <property type="entry name" value="Gfo/Idh/MocA-like_OxRdtase_N"/>
</dbReference>
<dbReference type="AlphaFoldDB" id="A0A1F7FCF4"/>
<name>A0A1F7FCF4_UNCRA</name>
<feature type="domain" description="Gfo/Idh/MocA-like oxidoreductase N-terminal" evidence="1">
    <location>
        <begin position="7"/>
        <end position="132"/>
    </location>
</feature>
<feature type="domain" description="GFO/IDH/MocA-like oxidoreductase" evidence="2">
    <location>
        <begin position="142"/>
        <end position="274"/>
    </location>
</feature>
<proteinExistence type="predicted"/>
<dbReference type="Gene3D" id="3.30.360.10">
    <property type="entry name" value="Dihydrodipicolinate Reductase, domain 2"/>
    <property type="match status" value="1"/>
</dbReference>
<organism evidence="3 4">
    <name type="scientific">Candidatus Raymondbacteria bacterium RIFOXYD12_FULL_49_13</name>
    <dbReference type="NCBI Taxonomy" id="1817890"/>
    <lineage>
        <taxon>Bacteria</taxon>
        <taxon>Raymondiibacteriota</taxon>
    </lineage>
</organism>
<dbReference type="Pfam" id="PF22725">
    <property type="entry name" value="GFO_IDH_MocA_C3"/>
    <property type="match status" value="1"/>
</dbReference>
<dbReference type="InterPro" id="IPR051317">
    <property type="entry name" value="Gfo/Idh/MocA_oxidoreduct"/>
</dbReference>
<dbReference type="GO" id="GO:0000166">
    <property type="term" value="F:nucleotide binding"/>
    <property type="evidence" value="ECO:0007669"/>
    <property type="project" value="InterPro"/>
</dbReference>
<dbReference type="InterPro" id="IPR036291">
    <property type="entry name" value="NAD(P)-bd_dom_sf"/>
</dbReference>
<dbReference type="EMBL" id="MFYX01000073">
    <property type="protein sequence ID" value="OGK04365.1"/>
    <property type="molecule type" value="Genomic_DNA"/>
</dbReference>
<evidence type="ECO:0000259" key="1">
    <source>
        <dbReference type="Pfam" id="PF01408"/>
    </source>
</evidence>
<evidence type="ECO:0000259" key="2">
    <source>
        <dbReference type="Pfam" id="PF22725"/>
    </source>
</evidence>
<evidence type="ECO:0000313" key="3">
    <source>
        <dbReference type="EMBL" id="OGK04365.1"/>
    </source>
</evidence>
<accession>A0A1F7FCF4</accession>
<dbReference type="Pfam" id="PF01408">
    <property type="entry name" value="GFO_IDH_MocA"/>
    <property type="match status" value="1"/>
</dbReference>
<dbReference type="SUPFAM" id="SSF51735">
    <property type="entry name" value="NAD(P)-binding Rossmann-fold domains"/>
    <property type="match status" value="1"/>
</dbReference>
<reference evidence="3 4" key="1">
    <citation type="journal article" date="2016" name="Nat. Commun.">
        <title>Thousands of microbial genomes shed light on interconnected biogeochemical processes in an aquifer system.</title>
        <authorList>
            <person name="Anantharaman K."/>
            <person name="Brown C.T."/>
            <person name="Hug L.A."/>
            <person name="Sharon I."/>
            <person name="Castelle C.J."/>
            <person name="Probst A.J."/>
            <person name="Thomas B.C."/>
            <person name="Singh A."/>
            <person name="Wilkins M.J."/>
            <person name="Karaoz U."/>
            <person name="Brodie E.L."/>
            <person name="Williams K.H."/>
            <person name="Hubbard S.S."/>
            <person name="Banfield J.F."/>
        </authorList>
    </citation>
    <scope>NUCLEOTIDE SEQUENCE [LARGE SCALE GENOMIC DNA]</scope>
</reference>